<dbReference type="GO" id="GO:0046872">
    <property type="term" value="F:metal ion binding"/>
    <property type="evidence" value="ECO:0007669"/>
    <property type="project" value="UniProtKB-KW"/>
</dbReference>
<evidence type="ECO:0000259" key="3">
    <source>
        <dbReference type="Pfam" id="PF13359"/>
    </source>
</evidence>
<name>A0A8K0D9Z4_IGNLU</name>
<accession>A0A8K0D9Z4</accession>
<dbReference type="EMBL" id="VTPC01004480">
    <property type="protein sequence ID" value="KAF2897085.1"/>
    <property type="molecule type" value="Genomic_DNA"/>
</dbReference>
<evidence type="ECO:0000256" key="1">
    <source>
        <dbReference type="ARBA" id="ARBA00001968"/>
    </source>
</evidence>
<reference evidence="4" key="1">
    <citation type="submission" date="2019-08" db="EMBL/GenBank/DDBJ databases">
        <title>The genome of the North American firefly Photinus pyralis.</title>
        <authorList>
            <consortium name="Photinus pyralis genome working group"/>
            <person name="Fallon T.R."/>
            <person name="Sander Lower S.E."/>
            <person name="Weng J.-K."/>
        </authorList>
    </citation>
    <scope>NUCLEOTIDE SEQUENCE</scope>
    <source>
        <strain evidence="4">TRF0915ILg1</strain>
        <tissue evidence="4">Whole body</tissue>
    </source>
</reference>
<evidence type="ECO:0000256" key="2">
    <source>
        <dbReference type="ARBA" id="ARBA00022723"/>
    </source>
</evidence>
<comment type="caution">
    <text evidence="4">The sequence shown here is derived from an EMBL/GenBank/DDBJ whole genome shotgun (WGS) entry which is preliminary data.</text>
</comment>
<keyword evidence="2" id="KW-0479">Metal-binding</keyword>
<comment type="cofactor">
    <cofactor evidence="1">
        <name>a divalent metal cation</name>
        <dbReference type="ChEBI" id="CHEBI:60240"/>
    </cofactor>
</comment>
<organism evidence="4 5">
    <name type="scientific">Ignelater luminosus</name>
    <name type="common">Cucubano</name>
    <name type="synonym">Pyrophorus luminosus</name>
    <dbReference type="NCBI Taxonomy" id="2038154"/>
    <lineage>
        <taxon>Eukaryota</taxon>
        <taxon>Metazoa</taxon>
        <taxon>Ecdysozoa</taxon>
        <taxon>Arthropoda</taxon>
        <taxon>Hexapoda</taxon>
        <taxon>Insecta</taxon>
        <taxon>Pterygota</taxon>
        <taxon>Neoptera</taxon>
        <taxon>Endopterygota</taxon>
        <taxon>Coleoptera</taxon>
        <taxon>Polyphaga</taxon>
        <taxon>Elateriformia</taxon>
        <taxon>Elateroidea</taxon>
        <taxon>Elateridae</taxon>
        <taxon>Agrypninae</taxon>
        <taxon>Pyrophorini</taxon>
        <taxon>Ignelater</taxon>
    </lineage>
</organism>
<dbReference type="Pfam" id="PF13359">
    <property type="entry name" value="DDE_Tnp_4"/>
    <property type="match status" value="1"/>
</dbReference>
<dbReference type="OrthoDB" id="2415966at2759"/>
<sequence length="123" mass="14063">VCDSNLKIININAHYPGNTNDSFIWSNSNAQHVLRNLYKQGHSGYYVLGNSGYPLRPWCLKPLENNSGPDTPEEAYNIRHKNKKFNREVIINACVVLHMCIDQNEPHPEDEDEGNDIDLDLID</sequence>
<dbReference type="AlphaFoldDB" id="A0A8K0D9Z4"/>
<feature type="domain" description="DDE Tnp4" evidence="3">
    <location>
        <begin position="1"/>
        <end position="90"/>
    </location>
</feature>
<dbReference type="InterPro" id="IPR027806">
    <property type="entry name" value="HARBI1_dom"/>
</dbReference>
<proteinExistence type="predicted"/>
<keyword evidence="5" id="KW-1185">Reference proteome</keyword>
<protein>
    <recommendedName>
        <fullName evidence="3">DDE Tnp4 domain-containing protein</fullName>
    </recommendedName>
</protein>
<evidence type="ECO:0000313" key="4">
    <source>
        <dbReference type="EMBL" id="KAF2897085.1"/>
    </source>
</evidence>
<evidence type="ECO:0000313" key="5">
    <source>
        <dbReference type="Proteomes" id="UP000801492"/>
    </source>
</evidence>
<feature type="non-terminal residue" evidence="4">
    <location>
        <position position="1"/>
    </location>
</feature>
<gene>
    <name evidence="4" type="ORF">ILUMI_09085</name>
</gene>
<dbReference type="Proteomes" id="UP000801492">
    <property type="component" value="Unassembled WGS sequence"/>
</dbReference>